<accession>A0A7W8FU92</accession>
<dbReference type="InterPro" id="IPR050583">
    <property type="entry name" value="Mycobacterial_A85_antigen"/>
</dbReference>
<dbReference type="PANTHER" id="PTHR48098">
    <property type="entry name" value="ENTEROCHELIN ESTERASE-RELATED"/>
    <property type="match status" value="1"/>
</dbReference>
<gene>
    <name evidence="1" type="ORF">HNQ44_001783</name>
</gene>
<sequence length="260" mass="29622">MIEVFQLHIPGLDRGQAIRVYVPEGYYETNQRYPVVYMQDGKNVFAADEANDGQSLELEEYLQKAGLGVIVVAVEQNSEERRNEYCPWPNGEYSKKLLEDEHVSFGGKGHGYSEFLVHALKPYIDRTYRTLPDSATLAGISLGGLITVYTALRYPWTFRNVVIFSSAFYANREEIENLAAAADLSAIANFYMDCGTAEGPSPHIQKAFLENSRSFFAIIKKKMPHARFKEIEGGEHHYDHFKKRREELFSHLGRIAMPEI</sequence>
<dbReference type="SUPFAM" id="SSF53474">
    <property type="entry name" value="alpha/beta-Hydrolases"/>
    <property type="match status" value="1"/>
</dbReference>
<dbReference type="Gene3D" id="3.40.50.1820">
    <property type="entry name" value="alpha/beta hydrolase"/>
    <property type="match status" value="1"/>
</dbReference>
<dbReference type="RefSeq" id="WP_241666132.1">
    <property type="nucleotide sequence ID" value="NZ_JACHHE010000004.1"/>
</dbReference>
<protein>
    <submittedName>
        <fullName evidence="1">Putative alpha/beta superfamily hydrolase</fullName>
    </submittedName>
</protein>
<keyword evidence="1" id="KW-0378">Hydrolase</keyword>
<proteinExistence type="predicted"/>
<dbReference type="AlphaFoldDB" id="A0A7W8FU92"/>
<dbReference type="GO" id="GO:0016787">
    <property type="term" value="F:hydrolase activity"/>
    <property type="evidence" value="ECO:0007669"/>
    <property type="project" value="UniProtKB-KW"/>
</dbReference>
<dbReference type="EMBL" id="JACHHE010000004">
    <property type="protein sequence ID" value="MBB5180355.1"/>
    <property type="molecule type" value="Genomic_DNA"/>
</dbReference>
<organism evidence="1 2">
    <name type="scientific">Planococcus koreensis</name>
    <dbReference type="NCBI Taxonomy" id="112331"/>
    <lineage>
        <taxon>Bacteria</taxon>
        <taxon>Bacillati</taxon>
        <taxon>Bacillota</taxon>
        <taxon>Bacilli</taxon>
        <taxon>Bacillales</taxon>
        <taxon>Caryophanaceae</taxon>
        <taxon>Planococcus</taxon>
    </lineage>
</organism>
<reference evidence="1 2" key="1">
    <citation type="submission" date="2020-08" db="EMBL/GenBank/DDBJ databases">
        <title>Genomic Encyclopedia of Type Strains, Phase IV (KMG-IV): sequencing the most valuable type-strain genomes for metagenomic binning, comparative biology and taxonomic classification.</title>
        <authorList>
            <person name="Goeker M."/>
        </authorList>
    </citation>
    <scope>NUCLEOTIDE SEQUENCE [LARGE SCALE GENOMIC DNA]</scope>
    <source>
        <strain evidence="1 2">DSM 15895</strain>
    </source>
</reference>
<dbReference type="Pfam" id="PF00756">
    <property type="entry name" value="Esterase"/>
    <property type="match status" value="1"/>
</dbReference>
<dbReference type="Proteomes" id="UP000525923">
    <property type="component" value="Unassembled WGS sequence"/>
</dbReference>
<comment type="caution">
    <text evidence="1">The sequence shown here is derived from an EMBL/GenBank/DDBJ whole genome shotgun (WGS) entry which is preliminary data.</text>
</comment>
<name>A0A7W8FU92_9BACL</name>
<dbReference type="PANTHER" id="PTHR48098:SF6">
    <property type="entry name" value="FERRI-BACILLIBACTIN ESTERASE BESA"/>
    <property type="match status" value="1"/>
</dbReference>
<dbReference type="InterPro" id="IPR000801">
    <property type="entry name" value="Esterase-like"/>
</dbReference>
<evidence type="ECO:0000313" key="1">
    <source>
        <dbReference type="EMBL" id="MBB5180355.1"/>
    </source>
</evidence>
<evidence type="ECO:0000313" key="2">
    <source>
        <dbReference type="Proteomes" id="UP000525923"/>
    </source>
</evidence>
<keyword evidence="2" id="KW-1185">Reference proteome</keyword>
<dbReference type="InterPro" id="IPR029058">
    <property type="entry name" value="AB_hydrolase_fold"/>
</dbReference>